<evidence type="ECO:0000256" key="10">
    <source>
        <dbReference type="ARBA" id="ARBA00023184"/>
    </source>
</evidence>
<evidence type="ECO:0000256" key="3">
    <source>
        <dbReference type="ARBA" id="ARBA00013812"/>
    </source>
</evidence>
<dbReference type="Pfam" id="PF02495">
    <property type="entry name" value="TGBp3"/>
    <property type="match status" value="1"/>
</dbReference>
<evidence type="ECO:0000256" key="8">
    <source>
        <dbReference type="ARBA" id="ARBA00023031"/>
    </source>
</evidence>
<evidence type="ECO:0000256" key="2">
    <source>
        <dbReference type="ARBA" id="ARBA00010355"/>
    </source>
</evidence>
<dbReference type="GeneID" id="40524840"/>
<organism evidence="13 14">
    <name type="scientific">Banana virus X</name>
    <dbReference type="NCBI Taxonomy" id="307671"/>
    <lineage>
        <taxon>Viruses</taxon>
        <taxon>Riboviria</taxon>
        <taxon>Orthornavirae</taxon>
        <taxon>Kitrinoviricota</taxon>
        <taxon>Alsuviricetes</taxon>
        <taxon>Tymovirales</taxon>
        <taxon>Betaflexiviridae</taxon>
        <taxon>Quinvirinae</taxon>
    </lineage>
</organism>
<keyword evidence="7" id="KW-1133">Transmembrane helix</keyword>
<keyword evidence="5" id="KW-0812">Transmembrane</keyword>
<proteinExistence type="inferred from homology"/>
<dbReference type="GO" id="GO:0046740">
    <property type="term" value="P:transport of virus in host, cell to cell"/>
    <property type="evidence" value="ECO:0007669"/>
    <property type="project" value="UniProtKB-KW"/>
</dbReference>
<dbReference type="EMBL" id="AY710267">
    <property type="protein sequence ID" value="AAW50961.1"/>
    <property type="molecule type" value="Genomic_RNA"/>
</dbReference>
<evidence type="ECO:0000256" key="9">
    <source>
        <dbReference type="ARBA" id="ARBA00023136"/>
    </source>
</evidence>
<evidence type="ECO:0000256" key="11">
    <source>
        <dbReference type="ARBA" id="ARBA00025270"/>
    </source>
</evidence>
<evidence type="ECO:0000256" key="6">
    <source>
        <dbReference type="ARBA" id="ARBA00022870"/>
    </source>
</evidence>
<keyword evidence="4" id="KW-0813">Transport</keyword>
<keyword evidence="8" id="KW-0916">Viral movement protein</keyword>
<accession>Q5IJQ1</accession>
<dbReference type="KEGG" id="vg:40524840"/>
<evidence type="ECO:0000256" key="7">
    <source>
        <dbReference type="ARBA" id="ARBA00022989"/>
    </source>
</evidence>
<comment type="function">
    <text evidence="11">Plays a role in viral cell-to-cell propagation, by facilitating genome transport to neighboring plant cells through plasmosdesmata. May induce the formation of granular vesicles derived from the Endoplasmic reticulum, which align on actin filaments.</text>
</comment>
<evidence type="ECO:0000256" key="1">
    <source>
        <dbReference type="ARBA" id="ARBA00004625"/>
    </source>
</evidence>
<evidence type="ECO:0000313" key="13">
    <source>
        <dbReference type="EMBL" id="AAW50961.1"/>
    </source>
</evidence>
<evidence type="ECO:0000313" key="14">
    <source>
        <dbReference type="Proteomes" id="UP000232837"/>
    </source>
</evidence>
<evidence type="ECO:0000256" key="5">
    <source>
        <dbReference type="ARBA" id="ARBA00022692"/>
    </source>
</evidence>
<reference evidence="13 14" key="1">
    <citation type="journal article" date="2005" name="Arch. Virol.">
        <title>Molecular characterization of banana virus X (BVX), a novel member of the Flexiviridae family.</title>
        <authorList>
            <person name="Teycheney P.Y."/>
            <person name="Marais A."/>
            <person name="Svanella-Dumas L."/>
            <person name="Dulucq M.J."/>
            <person name="Candresse T."/>
        </authorList>
    </citation>
    <scope>NUCLEOTIDE SEQUENCE [LARGE SCALE GENOMIC DNA]</scope>
    <source>
        <strain evidence="13">Som</strain>
    </source>
</reference>
<name>Q5IJQ1_9VIRU</name>
<sequence>MHQVVWVIAGSLLVLATLHIVNNIINIRPEGCSVIITGESVKFFNCVFDEKFIEFAKSVKAINHRLS</sequence>
<keyword evidence="6" id="KW-1043">Host membrane</keyword>
<evidence type="ECO:0000256" key="4">
    <source>
        <dbReference type="ARBA" id="ARBA00022448"/>
    </source>
</evidence>
<evidence type="ECO:0000256" key="12">
    <source>
        <dbReference type="ARBA" id="ARBA00033148"/>
    </source>
</evidence>
<comment type="subcellular location">
    <subcellularLocation>
        <location evidence="1">Host endoplasmic reticulum membrane</location>
    </subcellularLocation>
</comment>
<dbReference type="Proteomes" id="UP000232837">
    <property type="component" value="Segment"/>
</dbReference>
<comment type="similarity">
    <text evidence="2">Belongs to the Tymovirales TGBp3 protein family.</text>
</comment>
<protein>
    <recommendedName>
        <fullName evidence="3">Movement protein TGBp3</fullName>
    </recommendedName>
    <alternativeName>
        <fullName evidence="12">Triple gene block 3 protein</fullName>
    </alternativeName>
</protein>
<dbReference type="GO" id="GO:0044167">
    <property type="term" value="C:host cell endoplasmic reticulum membrane"/>
    <property type="evidence" value="ECO:0007669"/>
    <property type="project" value="UniProtKB-SubCell"/>
</dbReference>
<dbReference type="InterPro" id="IPR003411">
    <property type="entry name" value="TGBp3"/>
</dbReference>
<keyword evidence="9" id="KW-0472">Membrane</keyword>
<keyword evidence="10" id="KW-1038">Host endoplasmic reticulum</keyword>
<dbReference type="RefSeq" id="YP_009664754.1">
    <property type="nucleotide sequence ID" value="NC_043086.1"/>
</dbReference>